<organism evidence="14 15">
    <name type="scientific">Anaerohalosphaera lusitana</name>
    <dbReference type="NCBI Taxonomy" id="1936003"/>
    <lineage>
        <taxon>Bacteria</taxon>
        <taxon>Pseudomonadati</taxon>
        <taxon>Planctomycetota</taxon>
        <taxon>Phycisphaerae</taxon>
        <taxon>Sedimentisphaerales</taxon>
        <taxon>Anaerohalosphaeraceae</taxon>
        <taxon>Anaerohalosphaera</taxon>
    </lineage>
</organism>
<comment type="similarity">
    <text evidence="1 9">Belongs to the selenophosphate synthase 1 family. Class I subfamily.</text>
</comment>
<feature type="binding site" evidence="9">
    <location>
        <begin position="185"/>
        <end position="187"/>
    </location>
    <ligand>
        <name>ATP</name>
        <dbReference type="ChEBI" id="CHEBI:30616"/>
        <note>ligand shared between dimeric partners</note>
    </ligand>
</feature>
<comment type="function">
    <text evidence="9">Synthesizes selenophosphate from selenide and ATP.</text>
</comment>
<dbReference type="HAMAP" id="MF_00625">
    <property type="entry name" value="SelD"/>
    <property type="match status" value="1"/>
</dbReference>
<dbReference type="Gene3D" id="3.90.650.10">
    <property type="entry name" value="PurM-like C-terminal domain"/>
    <property type="match status" value="1"/>
</dbReference>
<dbReference type="EC" id="2.7.9.3" evidence="9"/>
<evidence type="ECO:0000256" key="10">
    <source>
        <dbReference type="SAM" id="MobiDB-lite"/>
    </source>
</evidence>
<keyword evidence="8 9" id="KW-0711">Selenium</keyword>
<comment type="catalytic activity">
    <reaction evidence="9">
        <text>hydrogenselenide + ATP + H2O = selenophosphate + AMP + phosphate + 2 H(+)</text>
        <dbReference type="Rhea" id="RHEA:18737"/>
        <dbReference type="ChEBI" id="CHEBI:15377"/>
        <dbReference type="ChEBI" id="CHEBI:15378"/>
        <dbReference type="ChEBI" id="CHEBI:16144"/>
        <dbReference type="ChEBI" id="CHEBI:29317"/>
        <dbReference type="ChEBI" id="CHEBI:30616"/>
        <dbReference type="ChEBI" id="CHEBI:43474"/>
        <dbReference type="ChEBI" id="CHEBI:456215"/>
        <dbReference type="EC" id="2.7.9.3"/>
    </reaction>
</comment>
<dbReference type="NCBIfam" id="TIGR00476">
    <property type="entry name" value="selD"/>
    <property type="match status" value="1"/>
</dbReference>
<feature type="binding site" evidence="9">
    <location>
        <position position="137"/>
    </location>
    <ligand>
        <name>Mg(2+)</name>
        <dbReference type="ChEBI" id="CHEBI:18420"/>
    </ligand>
</feature>
<dbReference type="InterPro" id="IPR036921">
    <property type="entry name" value="PurM-like_N_sf"/>
</dbReference>
<evidence type="ECO:0000256" key="5">
    <source>
        <dbReference type="ARBA" id="ARBA00022777"/>
    </source>
</evidence>
<evidence type="ECO:0000256" key="8">
    <source>
        <dbReference type="ARBA" id="ARBA00023266"/>
    </source>
</evidence>
<dbReference type="Pfam" id="PF00586">
    <property type="entry name" value="AIRS"/>
    <property type="match status" value="1"/>
</dbReference>
<keyword evidence="4 9" id="KW-0547">Nucleotide-binding</keyword>
<dbReference type="Pfam" id="PF02627">
    <property type="entry name" value="CMD"/>
    <property type="match status" value="1"/>
</dbReference>
<dbReference type="GO" id="GO:0005524">
    <property type="term" value="F:ATP binding"/>
    <property type="evidence" value="ECO:0007669"/>
    <property type="project" value="UniProtKB-UniRule"/>
</dbReference>
<accession>A0A1U9NJW1</accession>
<evidence type="ECO:0000256" key="2">
    <source>
        <dbReference type="ARBA" id="ARBA00022679"/>
    </source>
</evidence>
<evidence type="ECO:0000256" key="7">
    <source>
        <dbReference type="ARBA" id="ARBA00022842"/>
    </source>
</evidence>
<dbReference type="InterPro" id="IPR004536">
    <property type="entry name" value="SPS/SelD"/>
</dbReference>
<feature type="domain" description="PurM-like C-terminal" evidence="13">
    <location>
        <begin position="215"/>
        <end position="394"/>
    </location>
</feature>
<evidence type="ECO:0000313" key="14">
    <source>
        <dbReference type="EMBL" id="AQT68211.1"/>
    </source>
</evidence>
<feature type="binding site" evidence="9">
    <location>
        <position position="97"/>
    </location>
    <ligand>
        <name>Mg(2+)</name>
        <dbReference type="ChEBI" id="CHEBI:18420"/>
    </ligand>
</feature>
<keyword evidence="6 9" id="KW-0067">ATP-binding</keyword>
<dbReference type="GO" id="GO:0016260">
    <property type="term" value="P:selenocysteine biosynthetic process"/>
    <property type="evidence" value="ECO:0007669"/>
    <property type="project" value="InterPro"/>
</dbReference>
<dbReference type="Pfam" id="PF02769">
    <property type="entry name" value="AIRS_C"/>
    <property type="match status" value="1"/>
</dbReference>
<reference evidence="15" key="1">
    <citation type="submission" date="2017-02" db="EMBL/GenBank/DDBJ databases">
        <title>Comparative genomics and description of representatives of a novel lineage of planctomycetes thriving in anoxic sediments.</title>
        <authorList>
            <person name="Spring S."/>
            <person name="Bunk B."/>
            <person name="Sproer C."/>
        </authorList>
    </citation>
    <scope>NUCLEOTIDE SEQUENCE [LARGE SCALE GENOMIC DNA]</scope>
    <source>
        <strain evidence="15">ST-NAGAB-D1</strain>
    </source>
</reference>
<dbReference type="OrthoDB" id="9772934at2"/>
<dbReference type="InterPro" id="IPR029032">
    <property type="entry name" value="AhpD-like"/>
</dbReference>
<dbReference type="KEGG" id="alus:STSP2_01367"/>
<feature type="binding site" description="in other chain" evidence="9">
    <location>
        <position position="137"/>
    </location>
    <ligand>
        <name>ATP</name>
        <dbReference type="ChEBI" id="CHEBI:30616"/>
        <note>ligand shared between dimeric partners</note>
    </ligand>
</feature>
<dbReference type="InterPro" id="IPR004675">
    <property type="entry name" value="AhpD_core"/>
</dbReference>
<gene>
    <name evidence="9 14" type="primary">selD</name>
    <name evidence="14" type="ORF">STSP2_01367</name>
</gene>
<evidence type="ECO:0000259" key="11">
    <source>
        <dbReference type="Pfam" id="PF00586"/>
    </source>
</evidence>
<dbReference type="InterPro" id="IPR003779">
    <property type="entry name" value="CMD-like"/>
</dbReference>
<dbReference type="Gene3D" id="1.20.1290.10">
    <property type="entry name" value="AhpD-like"/>
    <property type="match status" value="1"/>
</dbReference>
<keyword evidence="15" id="KW-1185">Reference proteome</keyword>
<dbReference type="Gene3D" id="3.30.1330.10">
    <property type="entry name" value="PurM-like, N-terminal domain"/>
    <property type="match status" value="1"/>
</dbReference>
<evidence type="ECO:0000256" key="9">
    <source>
        <dbReference type="HAMAP-Rule" id="MF_00625"/>
    </source>
</evidence>
<dbReference type="PANTHER" id="PTHR10256:SF0">
    <property type="entry name" value="INACTIVE SELENIDE, WATER DIKINASE-LIKE PROTEIN-RELATED"/>
    <property type="match status" value="1"/>
</dbReference>
<dbReference type="AlphaFoldDB" id="A0A1U9NJW1"/>
<dbReference type="EMBL" id="CP019791">
    <property type="protein sequence ID" value="AQT68211.1"/>
    <property type="molecule type" value="Genomic_DNA"/>
</dbReference>
<dbReference type="InterPro" id="IPR016188">
    <property type="entry name" value="PurM-like_N"/>
</dbReference>
<dbReference type="NCBIfam" id="NF002098">
    <property type="entry name" value="PRK00943.1"/>
    <property type="match status" value="1"/>
</dbReference>
<dbReference type="SUPFAM" id="SSF55326">
    <property type="entry name" value="PurM N-terminal domain-like"/>
    <property type="match status" value="1"/>
</dbReference>
<evidence type="ECO:0000259" key="13">
    <source>
        <dbReference type="Pfam" id="PF02769"/>
    </source>
</evidence>
<dbReference type="PANTHER" id="PTHR10256">
    <property type="entry name" value="SELENIDE, WATER DIKINASE"/>
    <property type="match status" value="1"/>
</dbReference>
<feature type="domain" description="Carboxymuconolactone decarboxylase-like" evidence="12">
    <location>
        <begin position="457"/>
        <end position="526"/>
    </location>
</feature>
<feature type="binding site" description="in other chain" evidence="9">
    <location>
        <position position="114"/>
    </location>
    <ligand>
        <name>ATP</name>
        <dbReference type="ChEBI" id="CHEBI:30616"/>
        <note>ligand shared between dimeric partners</note>
    </ligand>
</feature>
<evidence type="ECO:0000256" key="6">
    <source>
        <dbReference type="ARBA" id="ARBA00022840"/>
    </source>
</evidence>
<feature type="domain" description="PurM-like N-terminal" evidence="11">
    <location>
        <begin position="95"/>
        <end position="203"/>
    </location>
</feature>
<sequence length="535" mass="56343">MINMERRKRVMQRSIRLGHCVCDPKKPCPCDLFKEKNVCLCAGERLDGPTGPVRLTELIEKPGCASKIDQAFLKEVLKGLPAVDDPNVLIGFPAGDDAGVYDLGDGRALVQTVDVFTPSVDDPYLFGQIAAANSVSDVYAMGGKPLTALSVLGFPVRKIADKAMSEMLRGGMDKMAEAGVAVIGGHSINDPEVKAGFAVTGIIETERIASNSTAKAGDVLILTKPLGTGIVAFAGQIGRAKAEHVEAIGRSMAQLNKTAAELMTEFGASACTDVTGFSLMGHLSELALRSGVDVEVVWDKVPFFDGVLDYVAEGMLPGAIERNKESCGRHVRAGEGVTEEMHDMCFDAQTSGGLLVAIPPDKAEEFVTALRERGVERATVIGRVVGEGKGQVRLETNGSRSMPVAGGSAGKKDGERAAAEGGPAEKAEINKAAKGLEEACCCVEAGGMEGGGTEADYMRFLASSSRPGGLDAFTKQAMNLALSVATRCEPCLRTHIAKAKKMGFADAEIDEAAWMGVSFGGSPAMMMYKQVRKAE</sequence>
<comment type="cofactor">
    <cofactor evidence="9">
        <name>Mg(2+)</name>
        <dbReference type="ChEBI" id="CHEBI:18420"/>
    </cofactor>
    <text evidence="9">Binds 1 Mg(2+) ion per monomer.</text>
</comment>
<proteinExistence type="inferred from homology"/>
<dbReference type="GO" id="GO:0000287">
    <property type="term" value="F:magnesium ion binding"/>
    <property type="evidence" value="ECO:0007669"/>
    <property type="project" value="UniProtKB-UniRule"/>
</dbReference>
<evidence type="ECO:0000256" key="3">
    <source>
        <dbReference type="ARBA" id="ARBA00022723"/>
    </source>
</evidence>
<keyword evidence="5 9" id="KW-0418">Kinase</keyword>
<dbReference type="InterPro" id="IPR010918">
    <property type="entry name" value="PurM-like_C_dom"/>
</dbReference>
<dbReference type="InterPro" id="IPR036676">
    <property type="entry name" value="PurM-like_C_sf"/>
</dbReference>
<dbReference type="GO" id="GO:0051920">
    <property type="term" value="F:peroxiredoxin activity"/>
    <property type="evidence" value="ECO:0007669"/>
    <property type="project" value="InterPro"/>
</dbReference>
<dbReference type="FunFam" id="3.90.650.10:FF:000004">
    <property type="entry name" value="Selenide, water dikinase"/>
    <property type="match status" value="1"/>
</dbReference>
<keyword evidence="7 9" id="KW-0460">Magnesium</keyword>
<feature type="site" description="Important for catalytic activity" evidence="9">
    <location>
        <position position="67"/>
    </location>
</feature>
<evidence type="ECO:0000256" key="1">
    <source>
        <dbReference type="ARBA" id="ARBA00008026"/>
    </source>
</evidence>
<feature type="compositionally biased region" description="Basic and acidic residues" evidence="10">
    <location>
        <begin position="410"/>
        <end position="423"/>
    </location>
</feature>
<feature type="binding site" description="in other chain" evidence="9">
    <location>
        <position position="67"/>
    </location>
    <ligand>
        <name>ATP</name>
        <dbReference type="ChEBI" id="CHEBI:30616"/>
        <note>ligand shared between dimeric partners</note>
    </ligand>
</feature>
<dbReference type="Proteomes" id="UP000189674">
    <property type="component" value="Chromosome"/>
</dbReference>
<protein>
    <recommendedName>
        <fullName evidence="9">Selenide, water dikinase</fullName>
        <ecNumber evidence="9">2.7.9.3</ecNumber>
    </recommendedName>
    <alternativeName>
        <fullName evidence="9">Selenium donor protein</fullName>
    </alternativeName>
    <alternativeName>
        <fullName evidence="9">Selenophosphate synthase</fullName>
    </alternativeName>
</protein>
<dbReference type="STRING" id="1936003.STSP2_01367"/>
<evidence type="ECO:0000259" key="12">
    <source>
        <dbReference type="Pfam" id="PF02627"/>
    </source>
</evidence>
<dbReference type="CDD" id="cd02195">
    <property type="entry name" value="SelD"/>
    <property type="match status" value="1"/>
</dbReference>
<comment type="subunit">
    <text evidence="9">Homodimer.</text>
</comment>
<dbReference type="SUPFAM" id="SSF69118">
    <property type="entry name" value="AhpD-like"/>
    <property type="match status" value="1"/>
</dbReference>
<evidence type="ECO:0000313" key="15">
    <source>
        <dbReference type="Proteomes" id="UP000189674"/>
    </source>
</evidence>
<dbReference type="FunFam" id="3.30.1330.10:FF:000003">
    <property type="entry name" value="Selenide, water dikinase"/>
    <property type="match status" value="1"/>
</dbReference>
<feature type="active site" evidence="9">
    <location>
        <position position="64"/>
    </location>
</feature>
<dbReference type="GO" id="GO:0004756">
    <property type="term" value="F:selenide, water dikinase activity"/>
    <property type="evidence" value="ECO:0007669"/>
    <property type="project" value="UniProtKB-UniRule"/>
</dbReference>
<feature type="region of interest" description="Disordered" evidence="10">
    <location>
        <begin position="395"/>
        <end position="423"/>
    </location>
</feature>
<dbReference type="InterPro" id="IPR023061">
    <property type="entry name" value="SelD_I"/>
</dbReference>
<dbReference type="NCBIfam" id="TIGR00778">
    <property type="entry name" value="ahpD_dom"/>
    <property type="match status" value="1"/>
</dbReference>
<name>A0A1U9NJW1_9BACT</name>
<dbReference type="SUPFAM" id="SSF56042">
    <property type="entry name" value="PurM C-terminal domain-like"/>
    <property type="match status" value="1"/>
</dbReference>
<feature type="binding site" evidence="9">
    <location>
        <position position="273"/>
    </location>
    <ligand>
        <name>Mg(2+)</name>
        <dbReference type="ChEBI" id="CHEBI:18420"/>
    </ligand>
</feature>
<keyword evidence="3 9" id="KW-0479">Metal-binding</keyword>
<evidence type="ECO:0000256" key="4">
    <source>
        <dbReference type="ARBA" id="ARBA00022741"/>
    </source>
</evidence>
<keyword evidence="2 9" id="KW-0808">Transferase</keyword>
<dbReference type="GO" id="GO:0005737">
    <property type="term" value="C:cytoplasm"/>
    <property type="evidence" value="ECO:0007669"/>
    <property type="project" value="TreeGrafter"/>
</dbReference>
<feature type="binding site" description="in other chain" evidence="9">
    <location>
        <begin position="94"/>
        <end position="96"/>
    </location>
    <ligand>
        <name>ATP</name>
        <dbReference type="ChEBI" id="CHEBI:30616"/>
        <note>ligand shared between dimeric partners</note>
    </ligand>
</feature>